<evidence type="ECO:0000313" key="1">
    <source>
        <dbReference type="EMBL" id="KGA93679.1"/>
    </source>
</evidence>
<protein>
    <submittedName>
        <fullName evidence="1">Uncharacterized protein</fullName>
    </submittedName>
</protein>
<proteinExistence type="predicted"/>
<sequence>MPELVNDFLSMMFLPQYLSFHSISGCPETGPISHGSPPPGTSLFQESFLSQGLLDIP</sequence>
<gene>
    <name evidence="1" type="ORF">LptCag_1389</name>
</gene>
<dbReference type="Proteomes" id="UP000029452">
    <property type="component" value="Unassembled WGS sequence"/>
</dbReference>
<evidence type="ECO:0000313" key="2">
    <source>
        <dbReference type="Proteomes" id="UP000029452"/>
    </source>
</evidence>
<organism evidence="1 2">
    <name type="scientific">Leptospirillum ferriphilum</name>
    <dbReference type="NCBI Taxonomy" id="178606"/>
    <lineage>
        <taxon>Bacteria</taxon>
        <taxon>Pseudomonadati</taxon>
        <taxon>Nitrospirota</taxon>
        <taxon>Nitrospiria</taxon>
        <taxon>Nitrospirales</taxon>
        <taxon>Nitrospiraceae</taxon>
        <taxon>Leptospirillum</taxon>
    </lineage>
</organism>
<dbReference type="AlphaFoldDB" id="A0A094X535"/>
<comment type="caution">
    <text evidence="1">The sequence shown here is derived from an EMBL/GenBank/DDBJ whole genome shotgun (WGS) entry which is preliminary data.</text>
</comment>
<dbReference type="EMBL" id="JPGK01000005">
    <property type="protein sequence ID" value="KGA93679.1"/>
    <property type="molecule type" value="Genomic_DNA"/>
</dbReference>
<dbReference type="PATRIC" id="fig|178606.4.peg.1389"/>
<accession>A0A094X535</accession>
<reference evidence="1 2" key="1">
    <citation type="submission" date="2014-06" db="EMBL/GenBank/DDBJ databases">
        <title>Draft genome sequence of iron oxidizing acidophile Leptospirillum ferriphilum DSM14647.</title>
        <authorList>
            <person name="Cardenas J.P."/>
            <person name="Lazcano M."/>
            <person name="Ossandon F.J."/>
            <person name="Corbett M."/>
            <person name="Holmes D.S."/>
            <person name="Watkin E."/>
        </authorList>
    </citation>
    <scope>NUCLEOTIDE SEQUENCE [LARGE SCALE GENOMIC DNA]</scope>
    <source>
        <strain evidence="1 2">DSM 14647</strain>
    </source>
</reference>
<name>A0A094X535_9BACT</name>